<evidence type="ECO:0000313" key="1">
    <source>
        <dbReference type="EMBL" id="MBH8572525.1"/>
    </source>
</evidence>
<reference evidence="1 2" key="1">
    <citation type="journal article" date="2021" name="Int. J. Syst. Evol. Microbiol.">
        <title>Amazonocrinis nigriterrae gen. nov., sp. nov., Atlanticothrix silvestris gen. nov., sp. nov. and Dendronalium phyllosphericum gen. nov., sp. nov., nostocacean cyanobacteria from Brazilian environments.</title>
        <authorList>
            <person name="Alvarenga D.O."/>
            <person name="Andreote A.P.D."/>
            <person name="Branco L.H.Z."/>
            <person name="Delbaje E."/>
            <person name="Cruz R.B."/>
            <person name="Varani A.M."/>
            <person name="Fiore M.F."/>
        </authorList>
    </citation>
    <scope>NUCLEOTIDE SEQUENCE [LARGE SCALE GENOMIC DNA]</scope>
    <source>
        <strain evidence="1 2">CENA369</strain>
    </source>
</reference>
<dbReference type="Pfam" id="PF20242">
    <property type="entry name" value="Emfourin"/>
    <property type="match status" value="1"/>
</dbReference>
<dbReference type="EMBL" id="JAECZA010000013">
    <property type="protein sequence ID" value="MBH8572525.1"/>
    <property type="molecule type" value="Genomic_DNA"/>
</dbReference>
<sequence>MRISFERTGGFAGISKKTTVDTATLSAQEAKELPQLVEVADLFQLPEQITSPNPQSDRFQYKLTVEDNGKQHTVTVSEAALPGTLRPLIEWLNNRGQGKSEG</sequence>
<gene>
    <name evidence="1" type="ORF">I8752_05625</name>
</gene>
<dbReference type="InterPro" id="IPR049457">
    <property type="entry name" value="Emfourin"/>
</dbReference>
<protein>
    <submittedName>
        <fullName evidence="1">Uncharacterized protein</fullName>
    </submittedName>
</protein>
<dbReference type="Proteomes" id="UP000662314">
    <property type="component" value="Unassembled WGS sequence"/>
</dbReference>
<evidence type="ECO:0000313" key="2">
    <source>
        <dbReference type="Proteomes" id="UP000662314"/>
    </source>
</evidence>
<keyword evidence="2" id="KW-1185">Reference proteome</keyword>
<name>A0A8J7I307_9NOST</name>
<proteinExistence type="predicted"/>
<dbReference type="AlphaFoldDB" id="A0A8J7I307"/>
<organism evidence="1 2">
    <name type="scientific">Dendronalium phyllosphericum CENA369</name>
    <dbReference type="NCBI Taxonomy" id="1725256"/>
    <lineage>
        <taxon>Bacteria</taxon>
        <taxon>Bacillati</taxon>
        <taxon>Cyanobacteriota</taxon>
        <taxon>Cyanophyceae</taxon>
        <taxon>Nostocales</taxon>
        <taxon>Nostocaceae</taxon>
        <taxon>Dendronalium</taxon>
        <taxon>Dendronalium phyllosphericum</taxon>
    </lineage>
</organism>
<accession>A0A8J7I307</accession>
<dbReference type="RefSeq" id="WP_214431347.1">
    <property type="nucleotide sequence ID" value="NZ_CAWPUQ010000035.1"/>
</dbReference>
<comment type="caution">
    <text evidence="1">The sequence shown here is derived from an EMBL/GenBank/DDBJ whole genome shotgun (WGS) entry which is preliminary data.</text>
</comment>